<feature type="transmembrane region" description="Helical" evidence="1">
    <location>
        <begin position="72"/>
        <end position="92"/>
    </location>
</feature>
<keyword evidence="1" id="KW-1133">Transmembrane helix</keyword>
<evidence type="ECO:0000256" key="1">
    <source>
        <dbReference type="SAM" id="Phobius"/>
    </source>
</evidence>
<feature type="transmembrane region" description="Helical" evidence="1">
    <location>
        <begin position="198"/>
        <end position="216"/>
    </location>
</feature>
<comment type="caution">
    <text evidence="2">The sequence shown here is derived from an EMBL/GenBank/DDBJ whole genome shotgun (WGS) entry which is preliminary data.</text>
</comment>
<feature type="transmembrane region" description="Helical" evidence="1">
    <location>
        <begin position="6"/>
        <end position="26"/>
    </location>
</feature>
<name>A0A5Q6PJG3_VIBCL</name>
<protein>
    <submittedName>
        <fullName evidence="2">Uncharacterized protein</fullName>
    </submittedName>
</protein>
<accession>A0A5Q6PJG3</accession>
<dbReference type="EMBL" id="VUAA01000010">
    <property type="protein sequence ID" value="KAA1254789.1"/>
    <property type="molecule type" value="Genomic_DNA"/>
</dbReference>
<proteinExistence type="predicted"/>
<organism evidence="2 3">
    <name type="scientific">Vibrio cholerae</name>
    <dbReference type="NCBI Taxonomy" id="666"/>
    <lineage>
        <taxon>Bacteria</taxon>
        <taxon>Pseudomonadati</taxon>
        <taxon>Pseudomonadota</taxon>
        <taxon>Gammaproteobacteria</taxon>
        <taxon>Vibrionales</taxon>
        <taxon>Vibrionaceae</taxon>
        <taxon>Vibrio</taxon>
    </lineage>
</organism>
<evidence type="ECO:0000313" key="3">
    <source>
        <dbReference type="Proteomes" id="UP000323225"/>
    </source>
</evidence>
<evidence type="ECO:0000313" key="2">
    <source>
        <dbReference type="EMBL" id="KAA1254789.1"/>
    </source>
</evidence>
<dbReference type="AlphaFoldDB" id="A0A5Q6PJG3"/>
<sequence length="230" mass="26893">MDLLIELIASLLFPVIPVTIFSLMIHEILQEKLEEEIYLQRSKKYQYLVAVSSCFPISLLLIIYHYDPSIYTIYESVFLFLIGTAITTIAVIQNYKTTEYFGSYCISYKRKSKNKIASIHLSPSTNLKLVNGFIKNHSEYKSLYQDLLFSSLENVSPDTNLLVLTSPMLRARSFNKISKIFYKNPKVKKVNNLGKKNFLFSIYYFIMMSCLFRAKVRFRWVYTISIEINN</sequence>
<gene>
    <name evidence="2" type="ORF">F0M16_11015</name>
</gene>
<reference evidence="2 3" key="1">
    <citation type="submission" date="2019-09" db="EMBL/GenBank/DDBJ databases">
        <authorList>
            <person name="Kritzky A."/>
            <person name="Schelkanova E.Y."/>
            <person name="Alkhova Z.V."/>
            <person name="Smirnova N.I."/>
        </authorList>
    </citation>
    <scope>NUCLEOTIDE SEQUENCE [LARGE SCALE GENOMIC DNA]</scope>
    <source>
        <strain evidence="2 3">M1526</strain>
    </source>
</reference>
<dbReference type="Proteomes" id="UP000323225">
    <property type="component" value="Unassembled WGS sequence"/>
</dbReference>
<keyword evidence="1" id="KW-0812">Transmembrane</keyword>
<keyword evidence="1" id="KW-0472">Membrane</keyword>
<feature type="transmembrane region" description="Helical" evidence="1">
    <location>
        <begin position="47"/>
        <end position="66"/>
    </location>
</feature>